<feature type="domain" description="DUF7745" evidence="1">
    <location>
        <begin position="27"/>
        <end position="125"/>
    </location>
</feature>
<keyword evidence="3" id="KW-1185">Reference proteome</keyword>
<dbReference type="PANTHER" id="PTHR48201">
    <property type="entry name" value="PROTEIN, PUTATIVE-RELATED"/>
    <property type="match status" value="1"/>
</dbReference>
<feature type="non-terminal residue" evidence="2">
    <location>
        <position position="1"/>
    </location>
</feature>
<accession>A0A371GJW6</accession>
<dbReference type="AlphaFoldDB" id="A0A371GJW6"/>
<name>A0A371GJW6_MUCPR</name>
<reference evidence="2" key="1">
    <citation type="submission" date="2018-05" db="EMBL/GenBank/DDBJ databases">
        <title>Draft genome of Mucuna pruriens seed.</title>
        <authorList>
            <person name="Nnadi N.E."/>
            <person name="Vos R."/>
            <person name="Hasami M.H."/>
            <person name="Devisetty U.K."/>
            <person name="Aguiy J.C."/>
        </authorList>
    </citation>
    <scope>NUCLEOTIDE SEQUENCE [LARGE SCALE GENOMIC DNA]</scope>
    <source>
        <strain evidence="2">JCA_2017</strain>
    </source>
</reference>
<evidence type="ECO:0000259" key="1">
    <source>
        <dbReference type="Pfam" id="PF24924"/>
    </source>
</evidence>
<gene>
    <name evidence="2" type="ORF">CR513_27244</name>
</gene>
<sequence length="127" mass="14829">MTIEPKEGKGNEPHYPYSLLKGFRCLNFDNRYEKILDLMEVEVQPRALSALAQFCDPHLRTFMFHDFQLAPTLEEYECILGLSLTERQPYLYQGNHPSWARIATMLKVSELELAKKRLRRNDGEGIP</sequence>
<dbReference type="Pfam" id="PF24924">
    <property type="entry name" value="DUF7745"/>
    <property type="match status" value="1"/>
</dbReference>
<dbReference type="InterPro" id="IPR056647">
    <property type="entry name" value="DUF7745"/>
</dbReference>
<organism evidence="2 3">
    <name type="scientific">Mucuna pruriens</name>
    <name type="common">Velvet bean</name>
    <name type="synonym">Dolichos pruriens</name>
    <dbReference type="NCBI Taxonomy" id="157652"/>
    <lineage>
        <taxon>Eukaryota</taxon>
        <taxon>Viridiplantae</taxon>
        <taxon>Streptophyta</taxon>
        <taxon>Embryophyta</taxon>
        <taxon>Tracheophyta</taxon>
        <taxon>Spermatophyta</taxon>
        <taxon>Magnoliopsida</taxon>
        <taxon>eudicotyledons</taxon>
        <taxon>Gunneridae</taxon>
        <taxon>Pentapetalae</taxon>
        <taxon>rosids</taxon>
        <taxon>fabids</taxon>
        <taxon>Fabales</taxon>
        <taxon>Fabaceae</taxon>
        <taxon>Papilionoideae</taxon>
        <taxon>50 kb inversion clade</taxon>
        <taxon>NPAAA clade</taxon>
        <taxon>indigoferoid/millettioid clade</taxon>
        <taxon>Phaseoleae</taxon>
        <taxon>Mucuna</taxon>
    </lineage>
</organism>
<protein>
    <recommendedName>
        <fullName evidence="1">DUF7745 domain-containing protein</fullName>
    </recommendedName>
</protein>
<dbReference type="Proteomes" id="UP000257109">
    <property type="component" value="Unassembled WGS sequence"/>
</dbReference>
<evidence type="ECO:0000313" key="3">
    <source>
        <dbReference type="Proteomes" id="UP000257109"/>
    </source>
</evidence>
<dbReference type="EMBL" id="QJKJ01005268">
    <property type="protein sequence ID" value="RDX90848.1"/>
    <property type="molecule type" value="Genomic_DNA"/>
</dbReference>
<dbReference type="PANTHER" id="PTHR48201:SF12">
    <property type="entry name" value="AMINOTRANSFERASE-LIKE PLANT MOBILE DOMAIN-CONTAINING PROTEIN"/>
    <property type="match status" value="1"/>
</dbReference>
<evidence type="ECO:0000313" key="2">
    <source>
        <dbReference type="EMBL" id="RDX90848.1"/>
    </source>
</evidence>
<dbReference type="OrthoDB" id="1435357at2759"/>
<comment type="caution">
    <text evidence="2">The sequence shown here is derived from an EMBL/GenBank/DDBJ whole genome shotgun (WGS) entry which is preliminary data.</text>
</comment>
<proteinExistence type="predicted"/>